<gene>
    <name evidence="1" type="ORF">V8G54_012416</name>
</gene>
<sequence length="254" mass="29538">MYLDHILWPVAGGKQLTVTNGGNKATHFTTLSHPYLAREVAQAFMDNVFKLHGFLNSITSERNPMFARVQIQLSTSYRSQIDGWSEVNWSKWLRMAEWWYNTTYHTTTKATPYEIIMYGQPPPIYIPYLTREFKLKKREEMLVLIKFQEDHERKKQLADKHRVGKKYQIVAYNSNAKLSPKYFGAYKTTDCIGAVAYKAQENPVISTNLPYQAEDAFAEKDPEEILDRITVIRKGLAITKVIVKRKYQFPDDAI</sequence>
<dbReference type="InterPro" id="IPR036397">
    <property type="entry name" value="RNaseH_sf"/>
</dbReference>
<dbReference type="PANTHER" id="PTHR45835">
    <property type="entry name" value="YALI0A06105P"/>
    <property type="match status" value="1"/>
</dbReference>
<dbReference type="InterPro" id="IPR012337">
    <property type="entry name" value="RNaseH-like_sf"/>
</dbReference>
<protein>
    <submittedName>
        <fullName evidence="1">Uncharacterized protein</fullName>
    </submittedName>
</protein>
<name>A0AAQ3NR31_VIGMU</name>
<dbReference type="Gene3D" id="3.30.420.10">
    <property type="entry name" value="Ribonuclease H-like superfamily/Ribonuclease H"/>
    <property type="match status" value="1"/>
</dbReference>
<dbReference type="GO" id="GO:0003676">
    <property type="term" value="F:nucleic acid binding"/>
    <property type="evidence" value="ECO:0007669"/>
    <property type="project" value="InterPro"/>
</dbReference>
<proteinExistence type="predicted"/>
<dbReference type="AlphaFoldDB" id="A0AAQ3NR31"/>
<dbReference type="SUPFAM" id="SSF53098">
    <property type="entry name" value="Ribonuclease H-like"/>
    <property type="match status" value="1"/>
</dbReference>
<dbReference type="Proteomes" id="UP001374535">
    <property type="component" value="Chromosome 4"/>
</dbReference>
<accession>A0AAQ3NR31</accession>
<organism evidence="1 2">
    <name type="scientific">Vigna mungo</name>
    <name type="common">Black gram</name>
    <name type="synonym">Phaseolus mungo</name>
    <dbReference type="NCBI Taxonomy" id="3915"/>
    <lineage>
        <taxon>Eukaryota</taxon>
        <taxon>Viridiplantae</taxon>
        <taxon>Streptophyta</taxon>
        <taxon>Embryophyta</taxon>
        <taxon>Tracheophyta</taxon>
        <taxon>Spermatophyta</taxon>
        <taxon>Magnoliopsida</taxon>
        <taxon>eudicotyledons</taxon>
        <taxon>Gunneridae</taxon>
        <taxon>Pentapetalae</taxon>
        <taxon>rosids</taxon>
        <taxon>fabids</taxon>
        <taxon>Fabales</taxon>
        <taxon>Fabaceae</taxon>
        <taxon>Papilionoideae</taxon>
        <taxon>50 kb inversion clade</taxon>
        <taxon>NPAAA clade</taxon>
        <taxon>indigoferoid/millettioid clade</taxon>
        <taxon>Phaseoleae</taxon>
        <taxon>Vigna</taxon>
    </lineage>
</organism>
<reference evidence="1 2" key="1">
    <citation type="journal article" date="2023" name="Life. Sci Alliance">
        <title>Evolutionary insights into 3D genome organization and epigenetic landscape of Vigna mungo.</title>
        <authorList>
            <person name="Junaid A."/>
            <person name="Singh B."/>
            <person name="Bhatia S."/>
        </authorList>
    </citation>
    <scope>NUCLEOTIDE SEQUENCE [LARGE SCALE GENOMIC DNA]</scope>
    <source>
        <strain evidence="1">Urdbean</strain>
    </source>
</reference>
<keyword evidence="2" id="KW-1185">Reference proteome</keyword>
<dbReference type="EMBL" id="CP144697">
    <property type="protein sequence ID" value="WVZ14850.1"/>
    <property type="molecule type" value="Genomic_DNA"/>
</dbReference>
<evidence type="ECO:0000313" key="2">
    <source>
        <dbReference type="Proteomes" id="UP001374535"/>
    </source>
</evidence>
<evidence type="ECO:0000313" key="1">
    <source>
        <dbReference type="EMBL" id="WVZ14850.1"/>
    </source>
</evidence>
<dbReference type="PANTHER" id="PTHR45835:SF104">
    <property type="entry name" value="PROTEIN NYNRIN-LIKE"/>
    <property type="match status" value="1"/>
</dbReference>